<reference evidence="1" key="1">
    <citation type="submission" date="2022-09" db="EMBL/GenBank/DDBJ databases">
        <title>Taxonomy of Curtobacterium flaccumfaciens.</title>
        <authorList>
            <person name="Osdaghi E."/>
            <person name="Taghavi S.M."/>
            <person name="Hamidizade M."/>
            <person name="Abachi H."/>
            <person name="Fazliarab A."/>
            <person name="Baeyen S."/>
            <person name="Portier P."/>
            <person name="Van Vaerenbergh J."/>
            <person name="Jacques M.-A."/>
        </authorList>
    </citation>
    <scope>NUCLEOTIDE SEQUENCE</scope>
    <source>
        <strain evidence="1">AGQB46</strain>
    </source>
</reference>
<evidence type="ECO:0000313" key="1">
    <source>
        <dbReference type="EMBL" id="UYC81610.1"/>
    </source>
</evidence>
<dbReference type="Pfam" id="PF14085">
    <property type="entry name" value="DUF4265"/>
    <property type="match status" value="1"/>
</dbReference>
<evidence type="ECO:0000313" key="2">
    <source>
        <dbReference type="Proteomes" id="UP001062223"/>
    </source>
</evidence>
<sequence length="158" mass="17466">MTAPDPARWVLHPNPVWAGRVDFVADAMIAGDPTSPLRFEQLLFRDLGDGIHQLCCIPFFTYGWSLGDGVRLEERDGVGPTPAAVLERSAFWVLRAFVESDDAAAALLELLQRNDALVETRGRLVAFAVEGAQRLAAVREELEALQRPGFLSYETGWL</sequence>
<dbReference type="AlphaFoldDB" id="A0A9Q9PAP9"/>
<dbReference type="RefSeq" id="WP_182064300.1">
    <property type="nucleotide sequence ID" value="NZ_CP106879.1"/>
</dbReference>
<organism evidence="1 2">
    <name type="scientific">Curtobacterium poinsettiae</name>
    <dbReference type="NCBI Taxonomy" id="159612"/>
    <lineage>
        <taxon>Bacteria</taxon>
        <taxon>Bacillati</taxon>
        <taxon>Actinomycetota</taxon>
        <taxon>Actinomycetes</taxon>
        <taxon>Micrococcales</taxon>
        <taxon>Microbacteriaceae</taxon>
        <taxon>Curtobacterium</taxon>
    </lineage>
</organism>
<proteinExistence type="predicted"/>
<dbReference type="EMBL" id="CP106879">
    <property type="protein sequence ID" value="UYC81610.1"/>
    <property type="molecule type" value="Genomic_DNA"/>
</dbReference>
<name>A0A9Q9PAP9_9MICO</name>
<gene>
    <name evidence="1" type="ORF">OE229_03875</name>
</gene>
<dbReference type="KEGG" id="cpoi:OE229_03875"/>
<dbReference type="Proteomes" id="UP001062223">
    <property type="component" value="Chromosome"/>
</dbReference>
<dbReference type="InterPro" id="IPR025361">
    <property type="entry name" value="DUF4265"/>
</dbReference>
<accession>A0A9Q9PAP9</accession>
<protein>
    <submittedName>
        <fullName evidence="1">DUF4265 domain-containing protein</fullName>
    </submittedName>
</protein>